<accession>A0A6N6NQA8</accession>
<evidence type="ECO:0000313" key="5">
    <source>
        <dbReference type="Proteomes" id="UP000468668"/>
    </source>
</evidence>
<dbReference type="PROSITE" id="PS51272">
    <property type="entry name" value="SLH"/>
    <property type="match status" value="1"/>
</dbReference>
<dbReference type="InterPro" id="IPR006311">
    <property type="entry name" value="TAT_signal"/>
</dbReference>
<feature type="region of interest" description="Disordered" evidence="1">
    <location>
        <begin position="473"/>
        <end position="495"/>
    </location>
</feature>
<dbReference type="InterPro" id="IPR012334">
    <property type="entry name" value="Pectin_lyas_fold"/>
</dbReference>
<proteinExistence type="predicted"/>
<name>A0A6N6NQA8_9ACTN</name>
<dbReference type="PROSITE" id="PS51257">
    <property type="entry name" value="PROKAR_LIPOPROTEIN"/>
    <property type="match status" value="1"/>
</dbReference>
<dbReference type="InterPro" id="IPR001119">
    <property type="entry name" value="SLH_dom"/>
</dbReference>
<dbReference type="RefSeq" id="WP_158049967.1">
    <property type="nucleotide sequence ID" value="NZ_WAJR01000020.1"/>
</dbReference>
<dbReference type="EMBL" id="WAJR01000020">
    <property type="protein sequence ID" value="KAB1640020.1"/>
    <property type="molecule type" value="Genomic_DNA"/>
</dbReference>
<evidence type="ECO:0000256" key="2">
    <source>
        <dbReference type="SAM" id="SignalP"/>
    </source>
</evidence>
<evidence type="ECO:0000256" key="1">
    <source>
        <dbReference type="SAM" id="MobiDB-lite"/>
    </source>
</evidence>
<dbReference type="Proteomes" id="UP000468668">
    <property type="component" value="Unassembled WGS sequence"/>
</dbReference>
<feature type="domain" description="SLH" evidence="3">
    <location>
        <begin position="341"/>
        <end position="406"/>
    </location>
</feature>
<evidence type="ECO:0000259" key="3">
    <source>
        <dbReference type="PROSITE" id="PS51272"/>
    </source>
</evidence>
<keyword evidence="2" id="KW-0732">Signal</keyword>
<dbReference type="PROSITE" id="PS51318">
    <property type="entry name" value="TAT"/>
    <property type="match status" value="1"/>
</dbReference>
<gene>
    <name evidence="4" type="ORF">F8C90_07815</name>
</gene>
<dbReference type="OrthoDB" id="2487981at2"/>
<dbReference type="Gene3D" id="2.160.20.10">
    <property type="entry name" value="Single-stranded right-handed beta-helix, Pectin lyase-like"/>
    <property type="match status" value="1"/>
</dbReference>
<feature type="compositionally biased region" description="Basic and acidic residues" evidence="1">
    <location>
        <begin position="478"/>
        <end position="495"/>
    </location>
</feature>
<evidence type="ECO:0000313" key="4">
    <source>
        <dbReference type="EMBL" id="KAB1640020.1"/>
    </source>
</evidence>
<organism evidence="4 5">
    <name type="scientific">Ellagibacter isourolithinifaciens</name>
    <dbReference type="NCBI Taxonomy" id="2137581"/>
    <lineage>
        <taxon>Bacteria</taxon>
        <taxon>Bacillati</taxon>
        <taxon>Actinomycetota</taxon>
        <taxon>Coriobacteriia</taxon>
        <taxon>Eggerthellales</taxon>
        <taxon>Eggerthellaceae</taxon>
        <taxon>Ellagibacter</taxon>
    </lineage>
</organism>
<dbReference type="AlphaFoldDB" id="A0A6N6NQA8"/>
<dbReference type="InterPro" id="IPR011050">
    <property type="entry name" value="Pectin_lyase_fold/virulence"/>
</dbReference>
<sequence>MSRPFTRRAFIASLACATSAAAASVMTACSKTGKGANAEQTAAFLDVIPLREGQEEAAYNSALLQQAIDDASKKSGSVHLGPGTFYFAWMKATDEGNCVVEMRDNVEVRGSGKDATILKPLGRYAMTGEAPHGIDMFYYDGFDDRRYLDNASFYDFTIDGESTQGSLRGYNASGKGFFFKLFRGCTWERVEVRNTDGTGFGADYPVDCVMRDCSAIGCGKNATEDSFGASGFGVGVGLSEDESMVIENCTSSANTKFGFFFEHQSLYRLNGVGARRAKGFQVTNCTAWGNLINFGGNRAYDVVYDYCVSDQPKKSDDELYTDYAFTFVEHSVRILVRNATVDQMYTDVLADPSSSAAIEWALSRNVAHVGASGNNEFRPENSTTRAEAAEFFWRYAGRPGMLPLRYDYFDDPSSDVSADSFCADAVRWLEDDEIAAGNNFRAEDKITIQEICLAMLRYAYLVEDASSEASRALTLSGEDTKWETPSKPSSQEEEKVALDWACEQGIVTKAEAADSKVSFTRARMMGMLQALDNAKTTTAK</sequence>
<dbReference type="GeneID" id="98658313"/>
<reference evidence="4 5" key="1">
    <citation type="submission" date="2019-09" db="EMBL/GenBank/DDBJ databases">
        <title>Whole genome shotgun sequencing (WGS) of Ellagibacter isourolithinifaciens DSM 104140(T) and Adlercreutzia muris DSM 29508(T).</title>
        <authorList>
            <person name="Stoll D.A."/>
            <person name="Danylec N."/>
            <person name="Huch M."/>
        </authorList>
    </citation>
    <scope>NUCLEOTIDE SEQUENCE [LARGE SCALE GENOMIC DNA]</scope>
    <source>
        <strain evidence="4 5">DSM 104140</strain>
    </source>
</reference>
<dbReference type="SUPFAM" id="SSF51126">
    <property type="entry name" value="Pectin lyase-like"/>
    <property type="match status" value="1"/>
</dbReference>
<dbReference type="Pfam" id="PF00395">
    <property type="entry name" value="SLH"/>
    <property type="match status" value="1"/>
</dbReference>
<feature type="signal peptide" evidence="2">
    <location>
        <begin position="1"/>
        <end position="22"/>
    </location>
</feature>
<keyword evidence="5" id="KW-1185">Reference proteome</keyword>
<protein>
    <recommendedName>
        <fullName evidence="3">SLH domain-containing protein</fullName>
    </recommendedName>
</protein>
<comment type="caution">
    <text evidence="4">The sequence shown here is derived from an EMBL/GenBank/DDBJ whole genome shotgun (WGS) entry which is preliminary data.</text>
</comment>
<feature type="chain" id="PRO_5026687661" description="SLH domain-containing protein" evidence="2">
    <location>
        <begin position="23"/>
        <end position="540"/>
    </location>
</feature>